<dbReference type="InterPro" id="IPR001647">
    <property type="entry name" value="HTH_TetR"/>
</dbReference>
<dbReference type="AlphaFoldDB" id="A0A8J3AEI7"/>
<dbReference type="InterPro" id="IPR009057">
    <property type="entry name" value="Homeodomain-like_sf"/>
</dbReference>
<dbReference type="Pfam" id="PF00440">
    <property type="entry name" value="TetR_N"/>
    <property type="match status" value="1"/>
</dbReference>
<name>A0A8J3AEI7_9BACI</name>
<comment type="caution">
    <text evidence="5">The sequence shown here is derived from an EMBL/GenBank/DDBJ whole genome shotgun (WGS) entry which is preliminary data.</text>
</comment>
<evidence type="ECO:0000256" key="1">
    <source>
        <dbReference type="ARBA" id="ARBA00022491"/>
    </source>
</evidence>
<evidence type="ECO:0000256" key="2">
    <source>
        <dbReference type="ARBA" id="ARBA00023125"/>
    </source>
</evidence>
<dbReference type="EMBL" id="BMHB01000001">
    <property type="protein sequence ID" value="GGI10652.1"/>
    <property type="molecule type" value="Genomic_DNA"/>
</dbReference>
<keyword evidence="2 3" id="KW-0238">DNA-binding</keyword>
<dbReference type="PANTHER" id="PTHR43479:SF11">
    <property type="entry name" value="ACREF_ENVCD OPERON REPRESSOR-RELATED"/>
    <property type="match status" value="1"/>
</dbReference>
<protein>
    <submittedName>
        <fullName evidence="5">TetR family transcriptional regulator</fullName>
    </submittedName>
</protein>
<dbReference type="InterPro" id="IPR050624">
    <property type="entry name" value="HTH-type_Tx_Regulator"/>
</dbReference>
<dbReference type="InterPro" id="IPR023772">
    <property type="entry name" value="DNA-bd_HTH_TetR-type_CS"/>
</dbReference>
<reference evidence="6" key="1">
    <citation type="journal article" date="2019" name="Int. J. Syst. Evol. Microbiol.">
        <title>The Global Catalogue of Microorganisms (GCM) 10K type strain sequencing project: providing services to taxonomists for standard genome sequencing and annotation.</title>
        <authorList>
            <consortium name="The Broad Institute Genomics Platform"/>
            <consortium name="The Broad Institute Genome Sequencing Center for Infectious Disease"/>
            <person name="Wu L."/>
            <person name="Ma J."/>
        </authorList>
    </citation>
    <scope>NUCLEOTIDE SEQUENCE [LARGE SCALE GENOMIC DNA]</scope>
    <source>
        <strain evidence="6">CGMCC 1.14993</strain>
    </source>
</reference>
<evidence type="ECO:0000313" key="6">
    <source>
        <dbReference type="Proteomes" id="UP000626244"/>
    </source>
</evidence>
<dbReference type="InterPro" id="IPR036271">
    <property type="entry name" value="Tet_transcr_reg_TetR-rel_C_sf"/>
</dbReference>
<feature type="DNA-binding region" description="H-T-H motif" evidence="3">
    <location>
        <begin position="42"/>
        <end position="61"/>
    </location>
</feature>
<dbReference type="PROSITE" id="PS01081">
    <property type="entry name" value="HTH_TETR_1"/>
    <property type="match status" value="1"/>
</dbReference>
<dbReference type="SUPFAM" id="SSF48498">
    <property type="entry name" value="Tetracyclin repressor-like, C-terminal domain"/>
    <property type="match status" value="1"/>
</dbReference>
<evidence type="ECO:0000256" key="3">
    <source>
        <dbReference type="PROSITE-ProRule" id="PRU00335"/>
    </source>
</evidence>
<dbReference type="Proteomes" id="UP000626244">
    <property type="component" value="Unassembled WGS sequence"/>
</dbReference>
<dbReference type="GO" id="GO:0003677">
    <property type="term" value="F:DNA binding"/>
    <property type="evidence" value="ECO:0007669"/>
    <property type="project" value="UniProtKB-UniRule"/>
</dbReference>
<organism evidence="5 6">
    <name type="scientific">Gottfriedia solisilvae</name>
    <dbReference type="NCBI Taxonomy" id="1516104"/>
    <lineage>
        <taxon>Bacteria</taxon>
        <taxon>Bacillati</taxon>
        <taxon>Bacillota</taxon>
        <taxon>Bacilli</taxon>
        <taxon>Bacillales</taxon>
        <taxon>Bacillaceae</taxon>
        <taxon>Gottfriedia</taxon>
    </lineage>
</organism>
<evidence type="ECO:0000259" key="4">
    <source>
        <dbReference type="PROSITE" id="PS50977"/>
    </source>
</evidence>
<feature type="domain" description="HTH tetR-type" evidence="4">
    <location>
        <begin position="19"/>
        <end position="79"/>
    </location>
</feature>
<dbReference type="PANTHER" id="PTHR43479">
    <property type="entry name" value="ACREF/ENVCD OPERON REPRESSOR-RELATED"/>
    <property type="match status" value="1"/>
</dbReference>
<sequence>MLPIKLEDFLPHEKLQEMNEKEIKILEAAIDIFAEKGFVSTSTNEIAKKANVAEGTIFRYFKTKKDLLKSIIKPTLVKTIAPFEMDRFSKAVFHMEYDTFEDFLKVLIVNRMEFAKKNTAVIKIIIQEIPFQEEMQEELKKLFKEKMYPRVENVLQYFIDKGQIADLPIHTILRLIITSVMGLVVSTIALKDISIWDENLEIERTIQFIKQGLQ</sequence>
<accession>A0A8J3AEI7</accession>
<gene>
    <name evidence="5" type="ORF">GCM10007380_03880</name>
</gene>
<evidence type="ECO:0000313" key="5">
    <source>
        <dbReference type="EMBL" id="GGI10652.1"/>
    </source>
</evidence>
<dbReference type="SUPFAM" id="SSF46689">
    <property type="entry name" value="Homeodomain-like"/>
    <property type="match status" value="1"/>
</dbReference>
<keyword evidence="6" id="KW-1185">Reference proteome</keyword>
<dbReference type="PRINTS" id="PR00455">
    <property type="entry name" value="HTHTETR"/>
</dbReference>
<dbReference type="Gene3D" id="1.10.357.10">
    <property type="entry name" value="Tetracycline Repressor, domain 2"/>
    <property type="match status" value="1"/>
</dbReference>
<proteinExistence type="predicted"/>
<dbReference type="PROSITE" id="PS50977">
    <property type="entry name" value="HTH_TETR_2"/>
    <property type="match status" value="1"/>
</dbReference>
<keyword evidence="1" id="KW-0678">Repressor</keyword>
<dbReference type="RefSeq" id="WP_235821368.1">
    <property type="nucleotide sequence ID" value="NZ_BMHB01000001.1"/>
</dbReference>